<evidence type="ECO:0008006" key="3">
    <source>
        <dbReference type="Google" id="ProtNLM"/>
    </source>
</evidence>
<accession>A0A062V3U3</accession>
<keyword evidence="2" id="KW-1185">Reference proteome</keyword>
<gene>
    <name evidence="1" type="ORF">ANME2D_02495</name>
</gene>
<dbReference type="AlphaFoldDB" id="A0A062V3U3"/>
<evidence type="ECO:0000313" key="2">
    <source>
        <dbReference type="Proteomes" id="UP000027153"/>
    </source>
</evidence>
<name>A0A062V3U3_9EURY</name>
<sequence length="341" mass="39414">MEIRTLVKELERKKESSLDLIVDSRSLKAVSDEKDKVKLKIPEHGSFPLTAWAHSQMAEKLQIPKRYYDRMINAEKTELLADNINAWIGEKERRLVRVTDSKIRAVLSDRYRIMDNYDLIYLSMEEFRKKETVEIYRAEVTETMLYLKAIDRTLSAEVTAGDVISGGLIIRNSEVGASAFRVETFILRRICSNGLIGEHSLKKVHLGKQTVEIGEINWSDETRELEDRVLWAKARDIIRATFDHGIFSSWVEKMRESTEITIERPIKAVDNVTRIASLSEEQRDDLLVYFSEHTKYGLVNAVTSLARETKNVDEQIRLEEFGGRLLNAENREFEKMIAQEG</sequence>
<organism evidence="1 2">
    <name type="scientific">Candidatus Methanoperedens nitratireducens</name>
    <dbReference type="NCBI Taxonomy" id="1392998"/>
    <lineage>
        <taxon>Archaea</taxon>
        <taxon>Methanobacteriati</taxon>
        <taxon>Methanobacteriota</taxon>
        <taxon>Stenosarchaea group</taxon>
        <taxon>Methanomicrobia</taxon>
        <taxon>Methanosarcinales</taxon>
        <taxon>ANME-2 cluster</taxon>
        <taxon>Candidatus Methanoperedentaceae</taxon>
        <taxon>Candidatus Methanoperedens</taxon>
    </lineage>
</organism>
<protein>
    <recommendedName>
        <fullName evidence="3">DUF932 domain-containing protein</fullName>
    </recommendedName>
</protein>
<dbReference type="OrthoDB" id="145835at2157"/>
<evidence type="ECO:0000313" key="1">
    <source>
        <dbReference type="EMBL" id="KCZ71293.1"/>
    </source>
</evidence>
<proteinExistence type="predicted"/>
<reference evidence="1 2" key="1">
    <citation type="journal article" date="2013" name="Nature">
        <title>Anaerobic oxidation of methane coupled to nitrate reduction in a novel archaeal lineage.</title>
        <authorList>
            <person name="Haroon M.F."/>
            <person name="Hu S."/>
            <person name="Shi Y."/>
            <person name="Imelfort M."/>
            <person name="Keller J."/>
            <person name="Hugenholtz P."/>
            <person name="Yuan Z."/>
            <person name="Tyson G.W."/>
        </authorList>
    </citation>
    <scope>NUCLEOTIDE SEQUENCE [LARGE SCALE GENOMIC DNA]</scope>
    <source>
        <strain evidence="1 2">ANME-2d</strain>
    </source>
</reference>
<dbReference type="RefSeq" id="WP_048092084.1">
    <property type="nucleotide sequence ID" value="NZ_JMIY01000006.1"/>
</dbReference>
<comment type="caution">
    <text evidence="1">The sequence shown here is derived from an EMBL/GenBank/DDBJ whole genome shotgun (WGS) entry which is preliminary data.</text>
</comment>
<dbReference type="PATRIC" id="fig|1392998.3.peg.2487"/>
<dbReference type="EMBL" id="JMIY01000006">
    <property type="protein sequence ID" value="KCZ71293.1"/>
    <property type="molecule type" value="Genomic_DNA"/>
</dbReference>
<dbReference type="Proteomes" id="UP000027153">
    <property type="component" value="Unassembled WGS sequence"/>
</dbReference>